<reference evidence="1 2" key="1">
    <citation type="submission" date="2019-11" db="EMBL/GenBank/DDBJ databases">
        <title>Draft genome sequences of five Paenibacillus species of dairy origin.</title>
        <authorList>
            <person name="Olajide A.M."/>
            <person name="Chen S."/>
            <person name="Lapointe G."/>
        </authorList>
    </citation>
    <scope>NUCLEOTIDE SEQUENCE [LARGE SCALE GENOMIC DNA]</scope>
    <source>
        <strain evidence="1 2">12CR55</strain>
    </source>
</reference>
<organism evidence="1 2">
    <name type="scientific">Paenibacillus woosongensis</name>
    <dbReference type="NCBI Taxonomy" id="307580"/>
    <lineage>
        <taxon>Bacteria</taxon>
        <taxon>Bacillati</taxon>
        <taxon>Bacillota</taxon>
        <taxon>Bacilli</taxon>
        <taxon>Bacillales</taxon>
        <taxon>Paenibacillaceae</taxon>
        <taxon>Paenibacillus</taxon>
    </lineage>
</organism>
<proteinExistence type="predicted"/>
<gene>
    <name evidence="1" type="ORF">GNP95_25280</name>
</gene>
<evidence type="ECO:0000313" key="1">
    <source>
        <dbReference type="EMBL" id="MUG48256.1"/>
    </source>
</evidence>
<accession>A0A7X2Z624</accession>
<sequence length="89" mass="10458">MELHIVEAQMQRQEDGTYIGKTIFKIASHKANYEITFFSKKGDDWDYSLHYADEPGIEEQFLLVDTRIEEDDELFDRLLDAAWDTLPAE</sequence>
<dbReference type="OrthoDB" id="2665115at2"/>
<dbReference type="RefSeq" id="WP_155613600.1">
    <property type="nucleotide sequence ID" value="NZ_WNZW01000025.1"/>
</dbReference>
<name>A0A7X2Z624_9BACL</name>
<protein>
    <submittedName>
        <fullName evidence="1">Uncharacterized protein</fullName>
    </submittedName>
</protein>
<comment type="caution">
    <text evidence="1">The sequence shown here is derived from an EMBL/GenBank/DDBJ whole genome shotgun (WGS) entry which is preliminary data.</text>
</comment>
<dbReference type="EMBL" id="WNZW01000025">
    <property type="protein sequence ID" value="MUG48256.1"/>
    <property type="molecule type" value="Genomic_DNA"/>
</dbReference>
<evidence type="ECO:0000313" key="2">
    <source>
        <dbReference type="Proteomes" id="UP000447876"/>
    </source>
</evidence>
<dbReference type="Proteomes" id="UP000447876">
    <property type="component" value="Unassembled WGS sequence"/>
</dbReference>
<dbReference type="AlphaFoldDB" id="A0A7X2Z624"/>